<reference evidence="3 4" key="1">
    <citation type="submission" date="2021-02" db="EMBL/GenBank/DDBJ databases">
        <title>Brevundimonas sp. CS1 genome sequence.</title>
        <authorList>
            <person name="Lee K."/>
            <person name="Choi Y.-J."/>
            <person name="Son H.-R."/>
        </authorList>
    </citation>
    <scope>NUCLEOTIDE SEQUENCE [LARGE SCALE GENOMIC DNA]</scope>
    <source>
        <strain evidence="3 4">CS1</strain>
    </source>
</reference>
<feature type="compositionally biased region" description="Low complexity" evidence="1">
    <location>
        <begin position="352"/>
        <end position="368"/>
    </location>
</feature>
<gene>
    <name evidence="3" type="ORF">JX001_07170</name>
</gene>
<evidence type="ECO:0000256" key="2">
    <source>
        <dbReference type="SAM" id="SignalP"/>
    </source>
</evidence>
<proteinExistence type="predicted"/>
<accession>A0ABX7LT99</accession>
<feature type="signal peptide" evidence="2">
    <location>
        <begin position="1"/>
        <end position="31"/>
    </location>
</feature>
<dbReference type="Proteomes" id="UP000662957">
    <property type="component" value="Chromosome"/>
</dbReference>
<evidence type="ECO:0000313" key="4">
    <source>
        <dbReference type="Proteomes" id="UP000662957"/>
    </source>
</evidence>
<feature type="chain" id="PRO_5045226374" description="Lipoprotein" evidence="2">
    <location>
        <begin position="32"/>
        <end position="376"/>
    </location>
</feature>
<keyword evidence="2" id="KW-0732">Signal</keyword>
<evidence type="ECO:0000256" key="1">
    <source>
        <dbReference type="SAM" id="MobiDB-lite"/>
    </source>
</evidence>
<organism evidence="3 4">
    <name type="scientific">Brevundimonas fontaquae</name>
    <dbReference type="NCBI Taxonomy" id="2813778"/>
    <lineage>
        <taxon>Bacteria</taxon>
        <taxon>Pseudomonadati</taxon>
        <taxon>Pseudomonadota</taxon>
        <taxon>Alphaproteobacteria</taxon>
        <taxon>Caulobacterales</taxon>
        <taxon>Caulobacteraceae</taxon>
        <taxon>Brevundimonas</taxon>
    </lineage>
</organism>
<feature type="region of interest" description="Disordered" evidence="1">
    <location>
        <begin position="352"/>
        <end position="376"/>
    </location>
</feature>
<dbReference type="RefSeq" id="WP_205682893.1">
    <property type="nucleotide sequence ID" value="NZ_CP070968.1"/>
</dbReference>
<sequence>MKTALLSRGLSAAALAAAVLLASCESGPSKAELEAQRLAAELAARKPPPVSLNQGVADAAAIYVAFLREAQTIQPGGFPDAESIQAALRKGSAYDADQLSRGLIAYGAIIALQSPEFVAGVQQYAIDPAQRQRMVAQIVADPAYAATLPGADAAAGLISATVGKDAIAMRAIAEAIEQDAYTIQGRSDPRRQWAITPIPNREVRLESAKTLSAVKMLPSPEESSRLFAAANSGTGLELEPSRKGPPYTPAVVRSLAIAALGALGSGGDEARVNTEALTHEPNSEFCMDMSKLMLFQCLAASRPSYEDIFCLGRHITRDLATCTTEATQITTIVVGDPQETGAAPARTPISVTVPQATPVPTPAVATTQSLNTTPSP</sequence>
<protein>
    <recommendedName>
        <fullName evidence="5">Lipoprotein</fullName>
    </recommendedName>
</protein>
<evidence type="ECO:0000313" key="3">
    <source>
        <dbReference type="EMBL" id="QSF55552.1"/>
    </source>
</evidence>
<dbReference type="EMBL" id="CP070968">
    <property type="protein sequence ID" value="QSF55552.1"/>
    <property type="molecule type" value="Genomic_DNA"/>
</dbReference>
<keyword evidence="4" id="KW-1185">Reference proteome</keyword>
<evidence type="ECO:0008006" key="5">
    <source>
        <dbReference type="Google" id="ProtNLM"/>
    </source>
</evidence>
<dbReference type="PROSITE" id="PS51257">
    <property type="entry name" value="PROKAR_LIPOPROTEIN"/>
    <property type="match status" value="1"/>
</dbReference>
<name>A0ABX7LT99_9CAUL</name>